<feature type="domain" description="C3H1-type" evidence="6">
    <location>
        <begin position="824"/>
        <end position="847"/>
    </location>
</feature>
<dbReference type="InterPro" id="IPR036855">
    <property type="entry name" value="Znf_CCCH_sf"/>
</dbReference>
<accession>A0A8C4QZV5</accession>
<dbReference type="Ensembl" id="ENSEBUT00000023509.1">
    <property type="protein sequence ID" value="ENSEBUP00000022933.1"/>
    <property type="gene ID" value="ENSEBUG00000014132.1"/>
</dbReference>
<keyword evidence="1 4" id="KW-0479">Metal-binding</keyword>
<dbReference type="GO" id="GO:0008270">
    <property type="term" value="F:zinc ion binding"/>
    <property type="evidence" value="ECO:0007669"/>
    <property type="project" value="UniProtKB-KW"/>
</dbReference>
<evidence type="ECO:0000256" key="2">
    <source>
        <dbReference type="ARBA" id="ARBA00022771"/>
    </source>
</evidence>
<feature type="domain" description="C3H1-type" evidence="6">
    <location>
        <begin position="688"/>
        <end position="710"/>
    </location>
</feature>
<dbReference type="Ensembl" id="ENSEBUT00000023586.1">
    <property type="protein sequence ID" value="ENSEBUP00000023010.1"/>
    <property type="gene ID" value="ENSEBUG00000014132.1"/>
</dbReference>
<dbReference type="InterPro" id="IPR013087">
    <property type="entry name" value="Znf_C2H2_type"/>
</dbReference>
<dbReference type="InterPro" id="IPR039691">
    <property type="entry name" value="ZC3H7A/B"/>
</dbReference>
<feature type="region of interest" description="Disordered" evidence="5">
    <location>
        <begin position="115"/>
        <end position="170"/>
    </location>
</feature>
<proteinExistence type="predicted"/>
<dbReference type="InterPro" id="IPR019734">
    <property type="entry name" value="TPR_rpt"/>
</dbReference>
<name>A0A8C4QZV5_EPTBU</name>
<dbReference type="SUPFAM" id="SSF57667">
    <property type="entry name" value="beta-beta-alpha zinc fingers"/>
    <property type="match status" value="1"/>
</dbReference>
<evidence type="ECO:0000313" key="7">
    <source>
        <dbReference type="Ensembl" id="ENSEBUP00000022933.1"/>
    </source>
</evidence>
<feature type="zinc finger region" description="C3H1-type" evidence="4">
    <location>
        <begin position="956"/>
        <end position="978"/>
    </location>
</feature>
<feature type="compositionally biased region" description="Polar residues" evidence="5">
    <location>
        <begin position="415"/>
        <end position="434"/>
    </location>
</feature>
<dbReference type="SUPFAM" id="SSF90229">
    <property type="entry name" value="CCCH zinc finger"/>
    <property type="match status" value="1"/>
</dbReference>
<feature type="region of interest" description="Disordered" evidence="5">
    <location>
        <begin position="874"/>
        <end position="896"/>
    </location>
</feature>
<dbReference type="SUPFAM" id="SSF48452">
    <property type="entry name" value="TPR-like"/>
    <property type="match status" value="1"/>
</dbReference>
<feature type="region of interest" description="Disordered" evidence="5">
    <location>
        <begin position="348"/>
        <end position="434"/>
    </location>
</feature>
<dbReference type="Proteomes" id="UP000694388">
    <property type="component" value="Unplaced"/>
</dbReference>
<evidence type="ECO:0000259" key="6">
    <source>
        <dbReference type="PROSITE" id="PS50103"/>
    </source>
</evidence>
<feature type="compositionally biased region" description="Polar residues" evidence="5">
    <location>
        <begin position="375"/>
        <end position="398"/>
    </location>
</feature>
<dbReference type="PROSITE" id="PS50103">
    <property type="entry name" value="ZF_C3H1"/>
    <property type="match status" value="3"/>
</dbReference>
<dbReference type="PANTHER" id="PTHR14928:SF16">
    <property type="entry name" value="C3H1-TYPE DOMAIN-CONTAINING PROTEIN"/>
    <property type="match status" value="1"/>
</dbReference>
<dbReference type="SMART" id="SM00356">
    <property type="entry name" value="ZnF_C3H1"/>
    <property type="match status" value="4"/>
</dbReference>
<reference evidence="7" key="1">
    <citation type="submission" date="2025-05" db="UniProtKB">
        <authorList>
            <consortium name="Ensembl"/>
        </authorList>
    </citation>
    <scope>IDENTIFICATION</scope>
</reference>
<feature type="compositionally biased region" description="Polar residues" evidence="5">
    <location>
        <begin position="150"/>
        <end position="167"/>
    </location>
</feature>
<evidence type="ECO:0000313" key="8">
    <source>
        <dbReference type="Proteomes" id="UP000694388"/>
    </source>
</evidence>
<dbReference type="PROSITE" id="PS00028">
    <property type="entry name" value="ZINC_FINGER_C2H2_1"/>
    <property type="match status" value="1"/>
</dbReference>
<keyword evidence="2 4" id="KW-0863">Zinc-finger</keyword>
<dbReference type="Pfam" id="PF12874">
    <property type="entry name" value="zf-met"/>
    <property type="match status" value="1"/>
</dbReference>
<dbReference type="SMART" id="SM00028">
    <property type="entry name" value="TPR"/>
    <property type="match status" value="2"/>
</dbReference>
<sequence length="1020" mass="114627">MADEGIVCEQVLCERLYINRAACFLEMRRFDEVIEDCDKVLEQNSQNHKALYSKAKALSALDKKKEAYDVAAECSRLVPKDPAALELVKELGQALGLRIRKAYVRTRALHPTSVNGLDNEVNKRTTEANGPNGVCSEMSNNVDPDVPSITGHSINQPASGNTPSPESFSHPVPTISFGVDGPEQLHPVVQKRAPIDPMAIFPDPHVPEVKQLNIDERLHSPDTESIIIGEELDVLLDGDTLEDRQKIAEDLPRSSPIAPMPTFLRSSHVVPNMQAGLPLQSSVRVMPSFHSTITSASHPVLFTTQCLSAATPSAFMPVLPSALPVLGSFSQQPPPVTFTATEGILPSATVPPKTLPPMGWPSVSRGVAPPLPSERTAQQGKSRMNTLDSFESDVQNGPSKPAQRAKSNERKVVSSIDSLTPITPPGSRSSTPKLNCTTLSEGLGATGIDGGGDANDCGRPIGGTRTDPSQCRPVEVVRKNMAITFHNPLHKTHEFRQACIECFVKSGPGPLEYKLKVEECHQCRKDMLLGRSRSNEDLFWRKIRPRPMKSYMGPYVLCKEVVAGHTCRFEDNCSFAYSQEEIDVWTLERNGEFCRRTMFEPVDLSYSEQTVTSLLQEHGGLFMFLCEVCFDANPRAISKRNKDDVTHCVNPNATHNFDEHKCLVYITRDPALHYTKIRPLKSKCLLDTCHFVMRSQCQSGDNCNFAHSHMELSIWKLQQETNISHEEIGAESRRHLQAQNPNYFMQQASKSIKLQLKLKLVCNQCWKSGKVIEQHKNPKYCDSKAQHSWNREQCVVLAMSRERRSWKSIRPVPNIKTVPNFYEMCTRIAGGQKCTFGANCNFAHTEEERKIWMFMKDMEILALNDLYDFWKESEVESSQPAPPPSQPSGASDNGQRILMPTDLAEDTGYQCRLCGRTCNGERQWEQHIGSEKHKDRIFFDNNRVWAHRFPTGELSMCTRLKKGKCPDGKVCRFAHSDKELAEWTERIDMLRNLLVDAHHDELIRPSDDFGKYNFLKKYLK</sequence>
<feature type="zinc finger region" description="C3H1-type" evidence="4">
    <location>
        <begin position="688"/>
        <end position="710"/>
    </location>
</feature>
<dbReference type="InterPro" id="IPR000571">
    <property type="entry name" value="Znf_CCCH"/>
</dbReference>
<dbReference type="GeneTree" id="ENSGT00390000018542"/>
<dbReference type="GO" id="GO:0035196">
    <property type="term" value="P:miRNA processing"/>
    <property type="evidence" value="ECO:0007669"/>
    <property type="project" value="TreeGrafter"/>
</dbReference>
<dbReference type="GO" id="GO:0035198">
    <property type="term" value="F:miRNA binding"/>
    <property type="evidence" value="ECO:0007669"/>
    <property type="project" value="InterPro"/>
</dbReference>
<feature type="domain" description="C3H1-type" evidence="6">
    <location>
        <begin position="956"/>
        <end position="978"/>
    </location>
</feature>
<dbReference type="Gene3D" id="3.30.160.60">
    <property type="entry name" value="Classic Zinc Finger"/>
    <property type="match status" value="1"/>
</dbReference>
<evidence type="ECO:0000256" key="1">
    <source>
        <dbReference type="ARBA" id="ARBA00022723"/>
    </source>
</evidence>
<dbReference type="Gene3D" id="1.25.40.10">
    <property type="entry name" value="Tetratricopeptide repeat domain"/>
    <property type="match status" value="1"/>
</dbReference>
<keyword evidence="3 4" id="KW-0862">Zinc</keyword>
<keyword evidence="8" id="KW-1185">Reference proteome</keyword>
<protein>
    <recommendedName>
        <fullName evidence="6">C3H1-type domain-containing protein</fullName>
    </recommendedName>
</protein>
<organism evidence="7 8">
    <name type="scientific">Eptatretus burgeri</name>
    <name type="common">Inshore hagfish</name>
    <dbReference type="NCBI Taxonomy" id="7764"/>
    <lineage>
        <taxon>Eukaryota</taxon>
        <taxon>Metazoa</taxon>
        <taxon>Chordata</taxon>
        <taxon>Craniata</taxon>
        <taxon>Vertebrata</taxon>
        <taxon>Cyclostomata</taxon>
        <taxon>Myxini</taxon>
        <taxon>Myxiniformes</taxon>
        <taxon>Myxinidae</taxon>
        <taxon>Eptatretinae</taxon>
        <taxon>Eptatretus</taxon>
    </lineage>
</organism>
<dbReference type="InterPro" id="IPR011990">
    <property type="entry name" value="TPR-like_helical_dom_sf"/>
</dbReference>
<evidence type="ECO:0000256" key="5">
    <source>
        <dbReference type="SAM" id="MobiDB-lite"/>
    </source>
</evidence>
<dbReference type="PANTHER" id="PTHR14928">
    <property type="entry name" value="MICRO-RNA BINDING ZINC FINGER CCCH DOMAIN-CONTAINING PROTEIN 7"/>
    <property type="match status" value="1"/>
</dbReference>
<evidence type="ECO:0000256" key="3">
    <source>
        <dbReference type="ARBA" id="ARBA00022833"/>
    </source>
</evidence>
<feature type="zinc finger region" description="C3H1-type" evidence="4">
    <location>
        <begin position="824"/>
        <end position="847"/>
    </location>
</feature>
<evidence type="ECO:0000256" key="4">
    <source>
        <dbReference type="PROSITE-ProRule" id="PRU00723"/>
    </source>
</evidence>
<dbReference type="InterPro" id="IPR036236">
    <property type="entry name" value="Znf_C2H2_sf"/>
</dbReference>
<dbReference type="AlphaFoldDB" id="A0A8C4QZV5"/>